<organism evidence="3 4">
    <name type="scientific">Mucilaginibacter xinganensis</name>
    <dbReference type="NCBI Taxonomy" id="1234841"/>
    <lineage>
        <taxon>Bacteria</taxon>
        <taxon>Pseudomonadati</taxon>
        <taxon>Bacteroidota</taxon>
        <taxon>Sphingobacteriia</taxon>
        <taxon>Sphingobacteriales</taxon>
        <taxon>Sphingobacteriaceae</taxon>
        <taxon>Mucilaginibacter</taxon>
    </lineage>
</organism>
<keyword evidence="2" id="KW-0732">Signal</keyword>
<evidence type="ECO:0000313" key="4">
    <source>
        <dbReference type="Proteomes" id="UP000215002"/>
    </source>
</evidence>
<dbReference type="EMBL" id="CP022743">
    <property type="protein sequence ID" value="ASU34816.1"/>
    <property type="molecule type" value="Genomic_DNA"/>
</dbReference>
<dbReference type="RefSeq" id="WP_211710144.1">
    <property type="nucleotide sequence ID" value="NZ_CP022743.1"/>
</dbReference>
<dbReference type="AlphaFoldDB" id="A0A223NYB5"/>
<keyword evidence="1" id="KW-0812">Transmembrane</keyword>
<gene>
    <name evidence="3" type="ORF">MuYL_2929</name>
</gene>
<feature type="signal peptide" evidence="2">
    <location>
        <begin position="1"/>
        <end position="19"/>
    </location>
</feature>
<feature type="transmembrane region" description="Helical" evidence="1">
    <location>
        <begin position="148"/>
        <end position="166"/>
    </location>
</feature>
<evidence type="ECO:0000256" key="1">
    <source>
        <dbReference type="SAM" id="Phobius"/>
    </source>
</evidence>
<keyword evidence="1" id="KW-1133">Transmembrane helix</keyword>
<evidence type="ECO:0000256" key="2">
    <source>
        <dbReference type="SAM" id="SignalP"/>
    </source>
</evidence>
<sequence length="191" mass="22386">MKKILLFILFPLFSASAYSQSSTDSLAYHLQRKKINTMLEQRALKFGQYDESLKKHTGIFGFQTKKDIRRSNDILMDIVKTDNNIYSELKILLDYRMFQQTQVQTRSQQTEQSTIGYMTTINKLRKQIDILKKDAEEQQQQDQNVRNILIITVLVLAAFIFLMLTFRKSKRPPVKAKRSSTRATGKRRNQV</sequence>
<protein>
    <submittedName>
        <fullName evidence="3">Uncharacterized protein</fullName>
    </submittedName>
</protein>
<keyword evidence="4" id="KW-1185">Reference proteome</keyword>
<reference evidence="3 4" key="1">
    <citation type="submission" date="2017-08" db="EMBL/GenBank/DDBJ databases">
        <title>Complete genome sequence of Mucilaginibacter sp. strain BJC16-A31.</title>
        <authorList>
            <consortium name="Henan University of Science and Technology"/>
            <person name="You X."/>
        </authorList>
    </citation>
    <scope>NUCLEOTIDE SEQUENCE [LARGE SCALE GENOMIC DNA]</scope>
    <source>
        <strain evidence="3 4">BJC16-A31</strain>
    </source>
</reference>
<keyword evidence="1" id="KW-0472">Membrane</keyword>
<name>A0A223NYB5_9SPHI</name>
<proteinExistence type="predicted"/>
<dbReference type="Proteomes" id="UP000215002">
    <property type="component" value="Chromosome"/>
</dbReference>
<accession>A0A223NYB5</accession>
<dbReference type="KEGG" id="muc:MuYL_2929"/>
<evidence type="ECO:0000313" key="3">
    <source>
        <dbReference type="EMBL" id="ASU34816.1"/>
    </source>
</evidence>
<feature type="chain" id="PRO_5012759092" evidence="2">
    <location>
        <begin position="20"/>
        <end position="191"/>
    </location>
</feature>